<keyword evidence="1 10" id="KW-1003">Cell membrane</keyword>
<evidence type="ECO:0000256" key="10">
    <source>
        <dbReference type="HAMAP-Rule" id="MF_01043"/>
    </source>
</evidence>
<keyword evidence="12" id="KW-1185">Reference proteome</keyword>
<dbReference type="Pfam" id="PF02660">
    <property type="entry name" value="G3P_acyltransf"/>
    <property type="match status" value="1"/>
</dbReference>
<accession>A0A840URS1</accession>
<evidence type="ECO:0000256" key="1">
    <source>
        <dbReference type="ARBA" id="ARBA00022475"/>
    </source>
</evidence>
<comment type="catalytic activity">
    <reaction evidence="10">
        <text>an acyl phosphate + sn-glycerol 3-phosphate = a 1-acyl-sn-glycero-3-phosphate + phosphate</text>
        <dbReference type="Rhea" id="RHEA:34075"/>
        <dbReference type="ChEBI" id="CHEBI:43474"/>
        <dbReference type="ChEBI" id="CHEBI:57597"/>
        <dbReference type="ChEBI" id="CHEBI:57970"/>
        <dbReference type="ChEBI" id="CHEBI:59918"/>
        <dbReference type="EC" id="2.3.1.275"/>
    </reaction>
</comment>
<dbReference type="HAMAP" id="MF_01043">
    <property type="entry name" value="PlsY"/>
    <property type="match status" value="1"/>
</dbReference>
<dbReference type="AlphaFoldDB" id="A0A840URS1"/>
<proteinExistence type="inferred from homology"/>
<keyword evidence="7 10" id="KW-0472">Membrane</keyword>
<sequence>MIELQSVLLFGGSYLLGAVPFGLIISRMAGVDVRLEGSRNIGATNVGRVVGKKLGALTLLCDGLKGFLPMLAAARLLPASEQKEIVVCLCGALAVIGHMFSIYLGFKGGKGVATSLGVFLFLSPGATGISLAVFIAAVGLTGFVSVGSLLAAGLIPLWLWLLGQSSTVILTATVVALLIWVKHHENIARLLQGQEKSWKTGKKKG</sequence>
<feature type="transmembrane region" description="Helical" evidence="10">
    <location>
        <begin position="157"/>
        <end position="181"/>
    </location>
</feature>
<keyword evidence="2 10" id="KW-0444">Lipid biosynthesis</keyword>
<evidence type="ECO:0000256" key="5">
    <source>
        <dbReference type="ARBA" id="ARBA00022989"/>
    </source>
</evidence>
<dbReference type="Proteomes" id="UP000539642">
    <property type="component" value="Unassembled WGS sequence"/>
</dbReference>
<evidence type="ECO:0000256" key="4">
    <source>
        <dbReference type="ARBA" id="ARBA00022692"/>
    </source>
</evidence>
<keyword evidence="9 10" id="KW-1208">Phospholipid metabolism</keyword>
<gene>
    <name evidence="10" type="primary">plsY</name>
    <name evidence="11" type="ORF">HNQ81_001079</name>
</gene>
<keyword evidence="5 10" id="KW-1133">Transmembrane helix</keyword>
<dbReference type="RefSeq" id="WP_183349077.1">
    <property type="nucleotide sequence ID" value="NZ_JACHEO010000004.1"/>
</dbReference>
<comment type="subcellular location">
    <subcellularLocation>
        <location evidence="10">Cell membrane</location>
        <topology evidence="10">Multi-pass membrane protein</topology>
    </subcellularLocation>
</comment>
<name>A0A840URS1_9BACT</name>
<evidence type="ECO:0000256" key="2">
    <source>
        <dbReference type="ARBA" id="ARBA00022516"/>
    </source>
</evidence>
<keyword evidence="3 10" id="KW-0808">Transferase</keyword>
<dbReference type="UniPathway" id="UPA00085"/>
<evidence type="ECO:0000256" key="8">
    <source>
        <dbReference type="ARBA" id="ARBA00023209"/>
    </source>
</evidence>
<feature type="transmembrane region" description="Helical" evidence="10">
    <location>
        <begin position="118"/>
        <end position="151"/>
    </location>
</feature>
<protein>
    <recommendedName>
        <fullName evidence="10">Glycerol-3-phosphate acyltransferase</fullName>
    </recommendedName>
    <alternativeName>
        <fullName evidence="10">Acyl-PO4 G3P acyltransferase</fullName>
    </alternativeName>
    <alternativeName>
        <fullName evidence="10">Acyl-phosphate--glycerol-3-phosphate acyltransferase</fullName>
    </alternativeName>
    <alternativeName>
        <fullName evidence="10">G3P acyltransferase</fullName>
        <shortName evidence="10">GPAT</shortName>
        <ecNumber evidence="10">2.3.1.275</ecNumber>
    </alternativeName>
    <alternativeName>
        <fullName evidence="10">Lysophosphatidic acid synthase</fullName>
        <shortName evidence="10">LPA synthase</shortName>
    </alternativeName>
</protein>
<keyword evidence="8 10" id="KW-0594">Phospholipid biosynthesis</keyword>
<comment type="caution">
    <text evidence="11">The sequence shown here is derived from an EMBL/GenBank/DDBJ whole genome shotgun (WGS) entry which is preliminary data.</text>
</comment>
<comment type="subunit">
    <text evidence="10">Probably interacts with PlsX.</text>
</comment>
<keyword evidence="4 10" id="KW-0812">Transmembrane</keyword>
<dbReference type="NCBIfam" id="TIGR00023">
    <property type="entry name" value="glycerol-3-phosphate 1-O-acyltransferase PlsY"/>
    <property type="match status" value="1"/>
</dbReference>
<dbReference type="PANTHER" id="PTHR30309:SF0">
    <property type="entry name" value="GLYCEROL-3-PHOSPHATE ACYLTRANSFERASE-RELATED"/>
    <property type="match status" value="1"/>
</dbReference>
<keyword evidence="6 10" id="KW-0443">Lipid metabolism</keyword>
<comment type="function">
    <text evidence="10">Catalyzes the transfer of an acyl group from acyl-phosphate (acyl-PO(4)) to glycerol-3-phosphate (G3P) to form lysophosphatidic acid (LPA). This enzyme utilizes acyl-phosphate as fatty acyl donor, but not acyl-CoA or acyl-ACP.</text>
</comment>
<keyword evidence="11" id="KW-0012">Acyltransferase</keyword>
<evidence type="ECO:0000313" key="12">
    <source>
        <dbReference type="Proteomes" id="UP000539642"/>
    </source>
</evidence>
<feature type="transmembrane region" description="Helical" evidence="10">
    <location>
        <begin position="7"/>
        <end position="29"/>
    </location>
</feature>
<reference evidence="11 12" key="1">
    <citation type="submission" date="2020-08" db="EMBL/GenBank/DDBJ databases">
        <title>Genomic Encyclopedia of Type Strains, Phase IV (KMG-IV): sequencing the most valuable type-strain genomes for metagenomic binning, comparative biology and taxonomic classification.</title>
        <authorList>
            <person name="Goeker M."/>
        </authorList>
    </citation>
    <scope>NUCLEOTIDE SEQUENCE [LARGE SCALE GENOMIC DNA]</scope>
    <source>
        <strain evidence="11 12">DSM 28570</strain>
    </source>
</reference>
<organism evidence="11 12">
    <name type="scientific">Desulfoprunum benzoelyticum</name>
    <dbReference type="NCBI Taxonomy" id="1506996"/>
    <lineage>
        <taxon>Bacteria</taxon>
        <taxon>Pseudomonadati</taxon>
        <taxon>Thermodesulfobacteriota</taxon>
        <taxon>Desulfobulbia</taxon>
        <taxon>Desulfobulbales</taxon>
        <taxon>Desulfobulbaceae</taxon>
        <taxon>Desulfoprunum</taxon>
    </lineage>
</organism>
<comment type="pathway">
    <text evidence="10">Lipid metabolism; phospholipid metabolism.</text>
</comment>
<dbReference type="GO" id="GO:0005886">
    <property type="term" value="C:plasma membrane"/>
    <property type="evidence" value="ECO:0007669"/>
    <property type="project" value="UniProtKB-SubCell"/>
</dbReference>
<dbReference type="InterPro" id="IPR003811">
    <property type="entry name" value="G3P_acylTferase_PlsY"/>
</dbReference>
<comment type="similarity">
    <text evidence="10">Belongs to the PlsY family.</text>
</comment>
<dbReference type="EC" id="2.3.1.275" evidence="10"/>
<evidence type="ECO:0000256" key="9">
    <source>
        <dbReference type="ARBA" id="ARBA00023264"/>
    </source>
</evidence>
<feature type="transmembrane region" description="Helical" evidence="10">
    <location>
        <begin position="84"/>
        <end position="106"/>
    </location>
</feature>
<dbReference type="GO" id="GO:0043772">
    <property type="term" value="F:acyl-phosphate glycerol-3-phosphate acyltransferase activity"/>
    <property type="evidence" value="ECO:0007669"/>
    <property type="project" value="UniProtKB-UniRule"/>
</dbReference>
<evidence type="ECO:0000313" key="11">
    <source>
        <dbReference type="EMBL" id="MBB5347363.1"/>
    </source>
</evidence>
<dbReference type="PANTHER" id="PTHR30309">
    <property type="entry name" value="INNER MEMBRANE PROTEIN YGIH"/>
    <property type="match status" value="1"/>
</dbReference>
<evidence type="ECO:0000256" key="7">
    <source>
        <dbReference type="ARBA" id="ARBA00023136"/>
    </source>
</evidence>
<evidence type="ECO:0000256" key="3">
    <source>
        <dbReference type="ARBA" id="ARBA00022679"/>
    </source>
</evidence>
<dbReference type="GO" id="GO:0008654">
    <property type="term" value="P:phospholipid biosynthetic process"/>
    <property type="evidence" value="ECO:0007669"/>
    <property type="project" value="UniProtKB-UniRule"/>
</dbReference>
<evidence type="ECO:0000256" key="6">
    <source>
        <dbReference type="ARBA" id="ARBA00023098"/>
    </source>
</evidence>
<dbReference type="EMBL" id="JACHEO010000004">
    <property type="protein sequence ID" value="MBB5347363.1"/>
    <property type="molecule type" value="Genomic_DNA"/>
</dbReference>
<dbReference type="SMART" id="SM01207">
    <property type="entry name" value="G3P_acyltransf"/>
    <property type="match status" value="1"/>
</dbReference>